<evidence type="ECO:0000313" key="2">
    <source>
        <dbReference type="EnsemblMetazoa" id="ENSAATROPP012955"/>
    </source>
</evidence>
<evidence type="ECO:0000256" key="1">
    <source>
        <dbReference type="SAM" id="MobiDB-lite"/>
    </source>
</evidence>
<reference evidence="2" key="1">
    <citation type="submission" date="2024-04" db="UniProtKB">
        <authorList>
            <consortium name="EnsemblMetazoa"/>
        </authorList>
    </citation>
    <scope>IDENTIFICATION</scope>
    <source>
        <strain evidence="2">EBRO</strain>
    </source>
</reference>
<accession>A0AAG5DPK2</accession>
<dbReference type="AlphaFoldDB" id="A0AAG5DPK2"/>
<name>A0AAG5DPK2_ANOAO</name>
<proteinExistence type="predicted"/>
<sequence>MAHTVEGRHGADQWIILREARAAGRKKERRPYTKTMGRDIERDKGEEIWSVSVVQEKLGDEYSLSVPMTRLKCGQPQQLTPRFVRRTGRGIVPKKTSHGKAREASLHPLQPTPGGDTRWSPHHCSILEYRSDPAAVQRH</sequence>
<evidence type="ECO:0000313" key="3">
    <source>
        <dbReference type="Proteomes" id="UP000075880"/>
    </source>
</evidence>
<organism evidence="2 3">
    <name type="scientific">Anopheles atroparvus</name>
    <name type="common">European mosquito</name>
    <dbReference type="NCBI Taxonomy" id="41427"/>
    <lineage>
        <taxon>Eukaryota</taxon>
        <taxon>Metazoa</taxon>
        <taxon>Ecdysozoa</taxon>
        <taxon>Arthropoda</taxon>
        <taxon>Hexapoda</taxon>
        <taxon>Insecta</taxon>
        <taxon>Pterygota</taxon>
        <taxon>Neoptera</taxon>
        <taxon>Endopterygota</taxon>
        <taxon>Diptera</taxon>
        <taxon>Nematocera</taxon>
        <taxon>Culicoidea</taxon>
        <taxon>Culicidae</taxon>
        <taxon>Anophelinae</taxon>
        <taxon>Anopheles</taxon>
    </lineage>
</organism>
<feature type="region of interest" description="Disordered" evidence="1">
    <location>
        <begin position="86"/>
        <end position="122"/>
    </location>
</feature>
<dbReference type="EnsemblMetazoa" id="ENSAATROPT014212">
    <property type="protein sequence ID" value="ENSAATROPP012955"/>
    <property type="gene ID" value="ENSAATROPG011530"/>
</dbReference>
<dbReference type="Proteomes" id="UP000075880">
    <property type="component" value="Unassembled WGS sequence"/>
</dbReference>
<keyword evidence="3" id="KW-1185">Reference proteome</keyword>
<protein>
    <submittedName>
        <fullName evidence="2">Uncharacterized protein</fullName>
    </submittedName>
</protein>